<keyword evidence="2" id="KW-1185">Reference proteome</keyword>
<proteinExistence type="predicted"/>
<accession>A0AAQ2C853</accession>
<evidence type="ECO:0000313" key="1">
    <source>
        <dbReference type="EMBL" id="TFC51678.1"/>
    </source>
</evidence>
<organism evidence="1 2">
    <name type="scientific">Cryobacterium shii</name>
    <dbReference type="NCBI Taxonomy" id="1259235"/>
    <lineage>
        <taxon>Bacteria</taxon>
        <taxon>Bacillati</taxon>
        <taxon>Actinomycetota</taxon>
        <taxon>Actinomycetes</taxon>
        <taxon>Micrococcales</taxon>
        <taxon>Microbacteriaceae</taxon>
        <taxon>Cryobacterium</taxon>
    </lineage>
</organism>
<protein>
    <recommendedName>
        <fullName evidence="3">AbiEi antitoxin C-terminal domain-containing protein</fullName>
    </recommendedName>
</protein>
<evidence type="ECO:0000313" key="2">
    <source>
        <dbReference type="Proteomes" id="UP000297403"/>
    </source>
</evidence>
<evidence type="ECO:0008006" key="3">
    <source>
        <dbReference type="Google" id="ProtNLM"/>
    </source>
</evidence>
<dbReference type="Proteomes" id="UP000297403">
    <property type="component" value="Unassembled WGS sequence"/>
</dbReference>
<dbReference type="EMBL" id="SOFY01000013">
    <property type="protein sequence ID" value="TFC51678.1"/>
    <property type="molecule type" value="Genomic_DNA"/>
</dbReference>
<name>A0AAQ2C853_9MICO</name>
<reference evidence="1 2" key="1">
    <citation type="submission" date="2019-03" db="EMBL/GenBank/DDBJ databases">
        <title>Genomics of glacier-inhabiting Cryobacterium strains.</title>
        <authorList>
            <person name="Liu Q."/>
            <person name="Xin Y.-H."/>
        </authorList>
    </citation>
    <scope>NUCLEOTIDE SEQUENCE [LARGE SCALE GENOMIC DNA]</scope>
    <source>
        <strain evidence="2">TMT1-22</strain>
    </source>
</reference>
<sequence length="208" mass="22620">MSFRLQPVLSARDLPLAELCCARLDGEVFKLGDFWCPVDEPGDAPSRARAAGLLVSPRAIAERLTAAWIYGLTPEPRQHQFCVHTAARMHLAPSPRLRIREVSCSPDQVQTISGLRVTRPLRTVVDLARWNLDPDADGDSLRACALPPLIAALLRFAGHSSADPARRLCAGPNVPYKAQALARLDEAQVLLDTLPAEPTLSVQPTLPV</sequence>
<gene>
    <name evidence="1" type="ORF">E3O49_03290</name>
</gene>
<dbReference type="RefSeq" id="WP_134366713.1">
    <property type="nucleotide sequence ID" value="NZ_SOFY01000013.1"/>
</dbReference>
<comment type="caution">
    <text evidence="1">The sequence shown here is derived from an EMBL/GenBank/DDBJ whole genome shotgun (WGS) entry which is preliminary data.</text>
</comment>
<dbReference type="AlphaFoldDB" id="A0AAQ2C853"/>